<protein>
    <submittedName>
        <fullName evidence="1">Uncharacterized protein</fullName>
    </submittedName>
</protein>
<dbReference type="Proteomes" id="UP000827872">
    <property type="component" value="Linkage Group LG03"/>
</dbReference>
<name>A0ACB8EHY6_9SAUR</name>
<evidence type="ECO:0000313" key="1">
    <source>
        <dbReference type="EMBL" id="KAH7992296.1"/>
    </source>
</evidence>
<sequence length="144" mass="16459">MACYFCLLTRLHCSSSSLIFLVQIKYLNSQQNLKHQPSNHPPDYSAFTNSSYQKWTDLENLKRKGNSGGKAKCYSCWRAAFQDCNTSEQYWHISTQILLTLFPNTILLGTNMQTILTTQLNESKAATSSPKQKRGCLETGTRHW</sequence>
<accession>A0ACB8EHY6</accession>
<evidence type="ECO:0000313" key="2">
    <source>
        <dbReference type="Proteomes" id="UP000827872"/>
    </source>
</evidence>
<gene>
    <name evidence="1" type="ORF">K3G42_021399</name>
</gene>
<organism evidence="1 2">
    <name type="scientific">Sphaerodactylus townsendi</name>
    <dbReference type="NCBI Taxonomy" id="933632"/>
    <lineage>
        <taxon>Eukaryota</taxon>
        <taxon>Metazoa</taxon>
        <taxon>Chordata</taxon>
        <taxon>Craniata</taxon>
        <taxon>Vertebrata</taxon>
        <taxon>Euteleostomi</taxon>
        <taxon>Lepidosauria</taxon>
        <taxon>Squamata</taxon>
        <taxon>Bifurcata</taxon>
        <taxon>Gekkota</taxon>
        <taxon>Sphaerodactylidae</taxon>
        <taxon>Sphaerodactylus</taxon>
    </lineage>
</organism>
<reference evidence="1" key="1">
    <citation type="submission" date="2021-08" db="EMBL/GenBank/DDBJ databases">
        <title>The first chromosome-level gecko genome reveals the dynamic sex chromosomes of Neotropical dwarf geckos (Sphaerodactylidae: Sphaerodactylus).</title>
        <authorList>
            <person name="Pinto B.J."/>
            <person name="Keating S.E."/>
            <person name="Gamble T."/>
        </authorList>
    </citation>
    <scope>NUCLEOTIDE SEQUENCE</scope>
    <source>
        <strain evidence="1">TG3544</strain>
    </source>
</reference>
<proteinExistence type="predicted"/>
<keyword evidence="2" id="KW-1185">Reference proteome</keyword>
<comment type="caution">
    <text evidence="1">The sequence shown here is derived from an EMBL/GenBank/DDBJ whole genome shotgun (WGS) entry which is preliminary data.</text>
</comment>
<dbReference type="EMBL" id="CM037616">
    <property type="protein sequence ID" value="KAH7992296.1"/>
    <property type="molecule type" value="Genomic_DNA"/>
</dbReference>